<gene>
    <name evidence="1" type="ORF">C2845_PM10G03450</name>
</gene>
<evidence type="ECO:0000313" key="1">
    <source>
        <dbReference type="EMBL" id="RLM55159.1"/>
    </source>
</evidence>
<protein>
    <submittedName>
        <fullName evidence="1">Subtilisin-like protease SBT5.3</fullName>
    </submittedName>
</protein>
<dbReference type="OrthoDB" id="1305586at2759"/>
<dbReference type="GO" id="GO:0006508">
    <property type="term" value="P:proteolysis"/>
    <property type="evidence" value="ECO:0007669"/>
    <property type="project" value="UniProtKB-KW"/>
</dbReference>
<reference evidence="2" key="1">
    <citation type="journal article" date="2019" name="Nat. Commun.">
        <title>The genome of broomcorn millet.</title>
        <authorList>
            <person name="Zou C."/>
            <person name="Miki D."/>
            <person name="Li D."/>
            <person name="Tang Q."/>
            <person name="Xiao L."/>
            <person name="Rajput S."/>
            <person name="Deng P."/>
            <person name="Jia W."/>
            <person name="Huang R."/>
            <person name="Zhang M."/>
            <person name="Sun Y."/>
            <person name="Hu J."/>
            <person name="Fu X."/>
            <person name="Schnable P.S."/>
            <person name="Li F."/>
            <person name="Zhang H."/>
            <person name="Feng B."/>
            <person name="Zhu X."/>
            <person name="Liu R."/>
            <person name="Schnable J.C."/>
            <person name="Zhu J.-K."/>
            <person name="Zhang H."/>
        </authorList>
    </citation>
    <scope>NUCLEOTIDE SEQUENCE [LARGE SCALE GENOMIC DNA]</scope>
</reference>
<proteinExistence type="predicted"/>
<dbReference type="STRING" id="4540.A0A3L6PDZ7"/>
<accession>A0A3L6PDZ7</accession>
<organism evidence="1 2">
    <name type="scientific">Panicum miliaceum</name>
    <name type="common">Proso millet</name>
    <name type="synonym">Broomcorn millet</name>
    <dbReference type="NCBI Taxonomy" id="4540"/>
    <lineage>
        <taxon>Eukaryota</taxon>
        <taxon>Viridiplantae</taxon>
        <taxon>Streptophyta</taxon>
        <taxon>Embryophyta</taxon>
        <taxon>Tracheophyta</taxon>
        <taxon>Spermatophyta</taxon>
        <taxon>Magnoliopsida</taxon>
        <taxon>Liliopsida</taxon>
        <taxon>Poales</taxon>
        <taxon>Poaceae</taxon>
        <taxon>PACMAD clade</taxon>
        <taxon>Panicoideae</taxon>
        <taxon>Panicodae</taxon>
        <taxon>Paniceae</taxon>
        <taxon>Panicinae</taxon>
        <taxon>Panicum</taxon>
        <taxon>Panicum sect. Panicum</taxon>
    </lineage>
</organism>
<keyword evidence="2" id="KW-1185">Reference proteome</keyword>
<dbReference type="AlphaFoldDB" id="A0A3L6PDZ7"/>
<dbReference type="GO" id="GO:0008233">
    <property type="term" value="F:peptidase activity"/>
    <property type="evidence" value="ECO:0007669"/>
    <property type="project" value="UniProtKB-KW"/>
</dbReference>
<sequence length="128" mass="13978">MNQSSQSIPVNPRNHRARVLTVFLAAECSFRILYEFRAIRALSLQIDGGVLTLLERLPGVLKVIPGSLLRLRTTHSWEFLGLAGSGRETAAWSSAAKLGEGTIIGNIDTTSLEASKGVSISRHHKRDN</sequence>
<comment type="caution">
    <text evidence="1">The sequence shown here is derived from an EMBL/GenBank/DDBJ whole genome shotgun (WGS) entry which is preliminary data.</text>
</comment>
<name>A0A3L6PDZ7_PANMI</name>
<dbReference type="Proteomes" id="UP000275267">
    <property type="component" value="Unassembled WGS sequence"/>
</dbReference>
<dbReference type="EMBL" id="PQIB02000018">
    <property type="protein sequence ID" value="RLM55159.1"/>
    <property type="molecule type" value="Genomic_DNA"/>
</dbReference>
<evidence type="ECO:0000313" key="2">
    <source>
        <dbReference type="Proteomes" id="UP000275267"/>
    </source>
</evidence>